<dbReference type="RefSeq" id="WP_203851786.1">
    <property type="nucleotide sequence ID" value="NZ_BAAAVW010000014.1"/>
</dbReference>
<accession>A0A919PWY2</accession>
<protein>
    <recommendedName>
        <fullName evidence="1">SIS domain-containing protein</fullName>
    </recommendedName>
</protein>
<dbReference type="Proteomes" id="UP000660611">
    <property type="component" value="Unassembled WGS sequence"/>
</dbReference>
<dbReference type="PROSITE" id="PS51464">
    <property type="entry name" value="SIS"/>
    <property type="match status" value="1"/>
</dbReference>
<dbReference type="InterPro" id="IPR001347">
    <property type="entry name" value="SIS_dom"/>
</dbReference>
<dbReference type="InterPro" id="IPR046348">
    <property type="entry name" value="SIS_dom_sf"/>
</dbReference>
<name>A0A919PWY2_9ACTN</name>
<feature type="domain" description="SIS" evidence="1">
    <location>
        <begin position="44"/>
        <end position="180"/>
    </location>
</feature>
<dbReference type="SUPFAM" id="SSF53697">
    <property type="entry name" value="SIS domain"/>
    <property type="match status" value="1"/>
</dbReference>
<dbReference type="GO" id="GO:0097367">
    <property type="term" value="F:carbohydrate derivative binding"/>
    <property type="evidence" value="ECO:0007669"/>
    <property type="project" value="InterPro"/>
</dbReference>
<dbReference type="PANTHER" id="PTHR10937">
    <property type="entry name" value="GLUCOSAMINE--FRUCTOSE-6-PHOSPHATE AMINOTRANSFERASE, ISOMERIZING"/>
    <property type="match status" value="1"/>
</dbReference>
<dbReference type="GO" id="GO:1901135">
    <property type="term" value="P:carbohydrate derivative metabolic process"/>
    <property type="evidence" value="ECO:0007669"/>
    <property type="project" value="InterPro"/>
</dbReference>
<evidence type="ECO:0000313" key="3">
    <source>
        <dbReference type="Proteomes" id="UP000660611"/>
    </source>
</evidence>
<dbReference type="Gene3D" id="3.40.50.10490">
    <property type="entry name" value="Glucose-6-phosphate isomerase like protein, domain 1"/>
    <property type="match status" value="2"/>
</dbReference>
<dbReference type="EMBL" id="BONQ01000128">
    <property type="protein sequence ID" value="GIG50138.1"/>
    <property type="molecule type" value="Genomic_DNA"/>
</dbReference>
<dbReference type="AlphaFoldDB" id="A0A919PWY2"/>
<organism evidence="2 3">
    <name type="scientific">Dactylosporangium siamense</name>
    <dbReference type="NCBI Taxonomy" id="685454"/>
    <lineage>
        <taxon>Bacteria</taxon>
        <taxon>Bacillati</taxon>
        <taxon>Actinomycetota</taxon>
        <taxon>Actinomycetes</taxon>
        <taxon>Micromonosporales</taxon>
        <taxon>Micromonosporaceae</taxon>
        <taxon>Dactylosporangium</taxon>
    </lineage>
</organism>
<keyword evidence="3" id="KW-1185">Reference proteome</keyword>
<evidence type="ECO:0000259" key="1">
    <source>
        <dbReference type="PROSITE" id="PS51464"/>
    </source>
</evidence>
<sequence>MTTAAPVGAERRPNRFLDDILAQPAALHAVLDHVAAQTGPLERAGRLLRAADRVVLTSMGSAYHSLVPVADALDAVLPNVRLVETADLLRRPRRPGDAYLVLSRSGESREIRQLAALLCEERAPLVAVTMTPGSSLDQAADVTLHDPAPYDSFICTKAYSTMALTGLLLSAHMAGDLDDRLVRALHGTFDELDEQAPAILAAVEAVPWIGESVTFLSRGIGAATATAGTLWLEEAARVRASASTVDAFLHGPVEQVEDGFRGVWIDLEPDPAGAVQRQYLKDRGASLFGVVTAPGEPGDVVVPGGDLPPAYRVLTAAMPVQMLAYASGRARGLDPGTMRYLGWVVQ</sequence>
<gene>
    <name evidence="2" type="ORF">Dsi01nite_081790</name>
</gene>
<proteinExistence type="predicted"/>
<evidence type="ECO:0000313" key="2">
    <source>
        <dbReference type="EMBL" id="GIG50138.1"/>
    </source>
</evidence>
<comment type="caution">
    <text evidence="2">The sequence shown here is derived from an EMBL/GenBank/DDBJ whole genome shotgun (WGS) entry which is preliminary data.</text>
</comment>
<dbReference type="Pfam" id="PF01380">
    <property type="entry name" value="SIS"/>
    <property type="match status" value="1"/>
</dbReference>
<reference evidence="2" key="1">
    <citation type="submission" date="2021-01" db="EMBL/GenBank/DDBJ databases">
        <title>Whole genome shotgun sequence of Dactylosporangium siamense NBRC 106093.</title>
        <authorList>
            <person name="Komaki H."/>
            <person name="Tamura T."/>
        </authorList>
    </citation>
    <scope>NUCLEOTIDE SEQUENCE</scope>
    <source>
        <strain evidence="2">NBRC 106093</strain>
    </source>
</reference>